<dbReference type="Gene3D" id="3.30.160.370">
    <property type="entry name" value="Domain of unknown function DUF5064"/>
    <property type="match status" value="1"/>
</dbReference>
<dbReference type="InterPro" id="IPR032024">
    <property type="entry name" value="DUF5064"/>
</dbReference>
<evidence type="ECO:0000313" key="2">
    <source>
        <dbReference type="Proteomes" id="UP000635983"/>
    </source>
</evidence>
<organism evidence="1 2">
    <name type="scientific">Pseudomonas matsuisoli</name>
    <dbReference type="NCBI Taxonomy" id="1515666"/>
    <lineage>
        <taxon>Bacteria</taxon>
        <taxon>Pseudomonadati</taxon>
        <taxon>Pseudomonadota</taxon>
        <taxon>Gammaproteobacteria</taxon>
        <taxon>Pseudomonadales</taxon>
        <taxon>Pseudomonadaceae</taxon>
        <taxon>Pseudomonas</taxon>
    </lineage>
</organism>
<reference evidence="1" key="2">
    <citation type="submission" date="2020-09" db="EMBL/GenBank/DDBJ databases">
        <authorList>
            <person name="Sun Q."/>
            <person name="Ohkuma M."/>
        </authorList>
    </citation>
    <scope>NUCLEOTIDE SEQUENCE</scope>
    <source>
        <strain evidence="1">JCM 30078</strain>
    </source>
</reference>
<dbReference type="Proteomes" id="UP000635983">
    <property type="component" value="Unassembled WGS sequence"/>
</dbReference>
<sequence length="122" mass="13758">MFSPGHLHIAHLPSAPQHRAFTLDLHYEIRQDAAEGPMLSVRVLGNVDGEPFEDAFELHRDSAFDFASVACGLAAKRGLTAESGLVLTQHDEYDQMFEDIRRQLDIEPGDPINFDHFDKDRL</sequence>
<dbReference type="AlphaFoldDB" id="A0A917PSI1"/>
<keyword evidence="2" id="KW-1185">Reference proteome</keyword>
<protein>
    <submittedName>
        <fullName evidence="1">DUF5064 domain-containing protein</fullName>
    </submittedName>
</protein>
<reference evidence="1" key="1">
    <citation type="journal article" date="2014" name="Int. J. Syst. Evol. Microbiol.">
        <title>Complete genome sequence of Corynebacterium casei LMG S-19264T (=DSM 44701T), isolated from a smear-ripened cheese.</title>
        <authorList>
            <consortium name="US DOE Joint Genome Institute (JGI-PGF)"/>
            <person name="Walter F."/>
            <person name="Albersmeier A."/>
            <person name="Kalinowski J."/>
            <person name="Ruckert C."/>
        </authorList>
    </citation>
    <scope>NUCLEOTIDE SEQUENCE</scope>
    <source>
        <strain evidence="1">JCM 30078</strain>
    </source>
</reference>
<dbReference type="RefSeq" id="WP_188982547.1">
    <property type="nucleotide sequence ID" value="NZ_BMPO01000003.1"/>
</dbReference>
<comment type="caution">
    <text evidence="1">The sequence shown here is derived from an EMBL/GenBank/DDBJ whole genome shotgun (WGS) entry which is preliminary data.</text>
</comment>
<name>A0A917PSI1_9PSED</name>
<evidence type="ECO:0000313" key="1">
    <source>
        <dbReference type="EMBL" id="GGJ90395.1"/>
    </source>
</evidence>
<gene>
    <name evidence="1" type="ORF">GCM10009304_15110</name>
</gene>
<dbReference type="EMBL" id="BMPO01000003">
    <property type="protein sequence ID" value="GGJ90395.1"/>
    <property type="molecule type" value="Genomic_DNA"/>
</dbReference>
<dbReference type="Pfam" id="PF16703">
    <property type="entry name" value="DUF5064"/>
    <property type="match status" value="1"/>
</dbReference>
<accession>A0A917PSI1</accession>
<proteinExistence type="predicted"/>